<accession>A0ABX6F404</accession>
<dbReference type="InterPro" id="IPR020195">
    <property type="entry name" value="SWR1_Swc7"/>
</dbReference>
<organism evidence="1 2">
    <name type="scientific">Kluyveromyces marxianus</name>
    <name type="common">Yeast</name>
    <name type="synonym">Candida kefyr</name>
    <dbReference type="NCBI Taxonomy" id="4911"/>
    <lineage>
        <taxon>Eukaryota</taxon>
        <taxon>Fungi</taxon>
        <taxon>Dikarya</taxon>
        <taxon>Ascomycota</taxon>
        <taxon>Saccharomycotina</taxon>
        <taxon>Saccharomycetes</taxon>
        <taxon>Saccharomycetales</taxon>
        <taxon>Saccharomycetaceae</taxon>
        <taxon>Kluyveromyces</taxon>
    </lineage>
</organism>
<sequence length="125" mass="14333">MSIQNDSITLLLLQITLYRQQDLVHSDSSLNLDELLVEPIVDESVVEAFVSHKLVKLHAQELTSLNKTTTKALITDIFKKTQIEGPKNLITLANYYYSQRLNYLEKEKIPELISLIKQSCEDQSK</sequence>
<evidence type="ECO:0000313" key="1">
    <source>
        <dbReference type="EMBL" id="QGN18058.1"/>
    </source>
</evidence>
<dbReference type="Proteomes" id="UP000422736">
    <property type="component" value="Chromosome 7"/>
</dbReference>
<gene>
    <name evidence="1" type="primary">SWC7</name>
    <name evidence="1" type="ORF">FIM1_4376</name>
</gene>
<name>A0ABX6F404_KLUMA</name>
<proteinExistence type="predicted"/>
<reference evidence="1 2" key="1">
    <citation type="submission" date="2016-03" db="EMBL/GenBank/DDBJ databases">
        <title>How can Kluyveromyces marxianus grow so fast - potential evolutionary course in Saccharomyces Complex revealed by comparative genomics.</title>
        <authorList>
            <person name="Mo W."/>
            <person name="Lu W."/>
            <person name="Yang X."/>
            <person name="Qi J."/>
            <person name="Lv H."/>
        </authorList>
    </citation>
    <scope>NUCLEOTIDE SEQUENCE [LARGE SCALE GENOMIC DNA]</scope>
    <source>
        <strain evidence="1 2">FIM1</strain>
    </source>
</reference>
<dbReference type="EMBL" id="CP015061">
    <property type="protein sequence ID" value="QGN18058.1"/>
    <property type="molecule type" value="Genomic_DNA"/>
</dbReference>
<keyword evidence="2" id="KW-1185">Reference proteome</keyword>
<dbReference type="Pfam" id="PF17330">
    <property type="entry name" value="SWC7"/>
    <property type="match status" value="1"/>
</dbReference>
<protein>
    <submittedName>
        <fullName evidence="1">SWR1-complex protein 7</fullName>
    </submittedName>
</protein>
<evidence type="ECO:0000313" key="2">
    <source>
        <dbReference type="Proteomes" id="UP000422736"/>
    </source>
</evidence>